<dbReference type="OrthoDB" id="9804765at2"/>
<dbReference type="RefSeq" id="WP_130966774.1">
    <property type="nucleotide sequence ID" value="NZ_SIXI01000002.1"/>
</dbReference>
<accession>A0A4Q9H099</accession>
<reference evidence="1 2" key="1">
    <citation type="submission" date="2019-02" db="EMBL/GenBank/DDBJ databases">
        <title>Aquabacterium sp. strain KMB7.</title>
        <authorList>
            <person name="Chen W.-M."/>
        </authorList>
    </citation>
    <scope>NUCLEOTIDE SEQUENCE [LARGE SCALE GENOMIC DNA]</scope>
    <source>
        <strain evidence="1 2">KMB7</strain>
    </source>
</reference>
<protein>
    <submittedName>
        <fullName evidence="1">Tautomerase family protein</fullName>
    </submittedName>
</protein>
<dbReference type="Proteomes" id="UP000292120">
    <property type="component" value="Unassembled WGS sequence"/>
</dbReference>
<dbReference type="Pfam" id="PF14552">
    <property type="entry name" value="Tautomerase_2"/>
    <property type="match status" value="1"/>
</dbReference>
<sequence>MPTVTIEVKHNYTTEQEIAIIDAVHQAMMEGIKTPEWDKNIRLVVHEPHRFTSPPGKSDRYTLVTFDMFSGRSIEAKRALYSAIVRNLSALGIQASDVIINLREHPPENWGVQGGKPASDVDLGFNINV</sequence>
<dbReference type="SUPFAM" id="SSF55331">
    <property type="entry name" value="Tautomerase/MIF"/>
    <property type="match status" value="1"/>
</dbReference>
<organism evidence="1 2">
    <name type="scientific">Aquabacterium lacunae</name>
    <dbReference type="NCBI Taxonomy" id="2528630"/>
    <lineage>
        <taxon>Bacteria</taxon>
        <taxon>Pseudomonadati</taxon>
        <taxon>Pseudomonadota</taxon>
        <taxon>Betaproteobacteria</taxon>
        <taxon>Burkholderiales</taxon>
        <taxon>Aquabacterium</taxon>
    </lineage>
</organism>
<dbReference type="InterPro" id="IPR014347">
    <property type="entry name" value="Tautomerase/MIF_sf"/>
</dbReference>
<dbReference type="EMBL" id="SIXI01000002">
    <property type="protein sequence ID" value="TBO32562.1"/>
    <property type="molecule type" value="Genomic_DNA"/>
</dbReference>
<dbReference type="PANTHER" id="PTHR38460:SF1">
    <property type="entry name" value="TAUTOMERASE YOLI-RELATED"/>
    <property type="match status" value="1"/>
</dbReference>
<dbReference type="AlphaFoldDB" id="A0A4Q9H099"/>
<proteinExistence type="predicted"/>
<keyword evidence="2" id="KW-1185">Reference proteome</keyword>
<gene>
    <name evidence="1" type="ORF">EYS42_05065</name>
</gene>
<dbReference type="PANTHER" id="PTHR38460">
    <property type="entry name" value="TAUTOMERASE YOLI-RELATED"/>
    <property type="match status" value="1"/>
</dbReference>
<comment type="caution">
    <text evidence="1">The sequence shown here is derived from an EMBL/GenBank/DDBJ whole genome shotgun (WGS) entry which is preliminary data.</text>
</comment>
<evidence type="ECO:0000313" key="2">
    <source>
        <dbReference type="Proteomes" id="UP000292120"/>
    </source>
</evidence>
<evidence type="ECO:0000313" key="1">
    <source>
        <dbReference type="EMBL" id="TBO32562.1"/>
    </source>
</evidence>
<name>A0A4Q9H099_9BURK</name>
<dbReference type="Gene3D" id="3.30.429.10">
    <property type="entry name" value="Macrophage Migration Inhibitory Factor"/>
    <property type="match status" value="1"/>
</dbReference>
<dbReference type="InterPro" id="IPR037479">
    <property type="entry name" value="Tauto_MSAD"/>
</dbReference>